<evidence type="ECO:0000313" key="1">
    <source>
        <dbReference type="EMBL" id="GGH82519.1"/>
    </source>
</evidence>
<gene>
    <name evidence="1" type="ORF">GCM10011495_10860</name>
</gene>
<protein>
    <recommendedName>
        <fullName evidence="3">DUF4159 domain-containing protein</fullName>
    </recommendedName>
</protein>
<reference evidence="2" key="1">
    <citation type="journal article" date="2019" name="Int. J. Syst. Evol. Microbiol.">
        <title>The Global Catalogue of Microorganisms (GCM) 10K type strain sequencing project: providing services to taxonomists for standard genome sequencing and annotation.</title>
        <authorList>
            <consortium name="The Broad Institute Genomics Platform"/>
            <consortium name="The Broad Institute Genome Sequencing Center for Infectious Disease"/>
            <person name="Wu L."/>
            <person name="Ma J."/>
        </authorList>
    </citation>
    <scope>NUCLEOTIDE SEQUENCE [LARGE SCALE GENOMIC DNA]</scope>
    <source>
        <strain evidence="2">CGMCC 1.14966</strain>
    </source>
</reference>
<evidence type="ECO:0000313" key="2">
    <source>
        <dbReference type="Proteomes" id="UP000637774"/>
    </source>
</evidence>
<dbReference type="Proteomes" id="UP000637774">
    <property type="component" value="Unassembled WGS sequence"/>
</dbReference>
<accession>A0ABQ2A1D6</accession>
<sequence>MLLLHGSAARAQTFHCPPQGYDYRAAFHQVHGYLMKGDNWEYFSDAPDYREVFTSRAHFRRKSQLEIIPVRRFQAPADRAATADSADWAGWFQPDYLHFMALLACERQLVGLLVSSPKLYRRHELPESMGVDDGVTAAAVFAAFYAPGVCLFYDTQLRTYAYVQDGAYVYWSFSLRQFVTVHGLAGYRNLLRTGVQ</sequence>
<evidence type="ECO:0008006" key="3">
    <source>
        <dbReference type="Google" id="ProtNLM"/>
    </source>
</evidence>
<name>A0ABQ2A1D6_9BACT</name>
<dbReference type="EMBL" id="BMGY01000007">
    <property type="protein sequence ID" value="GGH82519.1"/>
    <property type="molecule type" value="Genomic_DNA"/>
</dbReference>
<proteinExistence type="predicted"/>
<keyword evidence="2" id="KW-1185">Reference proteome</keyword>
<organism evidence="1 2">
    <name type="scientific">Hymenobacter frigidus</name>
    <dbReference type="NCBI Taxonomy" id="1524095"/>
    <lineage>
        <taxon>Bacteria</taxon>
        <taxon>Pseudomonadati</taxon>
        <taxon>Bacteroidota</taxon>
        <taxon>Cytophagia</taxon>
        <taxon>Cytophagales</taxon>
        <taxon>Hymenobacteraceae</taxon>
        <taxon>Hymenobacter</taxon>
    </lineage>
</organism>
<comment type="caution">
    <text evidence="1">The sequence shown here is derived from an EMBL/GenBank/DDBJ whole genome shotgun (WGS) entry which is preliminary data.</text>
</comment>